<sequence>MTAFDLARAALRFWYVTALGLVASGAVLWHAHPQTVYWTNQVVTLETPAAFDAQPKQLGQVSSDPIPTAEILAALVNEHRTLLRSRNSDATLYGEGFYDTSNARIVNSGSQWVVSVRGPKIQVETDGPDPAAVLQKQRRELSSINASLVQLQDRFSVGAEQRITMSISPETPEVVQISGSRVRPMAAIALIGVIVTLCAVYFTERWSRRRVRSTA</sequence>
<feature type="transmembrane region" description="Helical" evidence="1">
    <location>
        <begin position="185"/>
        <end position="203"/>
    </location>
</feature>
<protein>
    <recommendedName>
        <fullName evidence="4">Polysaccharide chain length determinant N-terminal domain-containing protein</fullName>
    </recommendedName>
</protein>
<proteinExistence type="predicted"/>
<reference evidence="3" key="1">
    <citation type="journal article" date="2019" name="Int. J. Syst. Evol. Microbiol.">
        <title>The Global Catalogue of Microorganisms (GCM) 10K type strain sequencing project: providing services to taxonomists for standard genome sequencing and annotation.</title>
        <authorList>
            <consortium name="The Broad Institute Genomics Platform"/>
            <consortium name="The Broad Institute Genome Sequencing Center for Infectious Disease"/>
            <person name="Wu L."/>
            <person name="Ma J."/>
        </authorList>
    </citation>
    <scope>NUCLEOTIDE SEQUENCE [LARGE SCALE GENOMIC DNA]</scope>
    <source>
        <strain evidence="3">NBRC 106593</strain>
    </source>
</reference>
<feature type="transmembrane region" description="Helical" evidence="1">
    <location>
        <begin position="12"/>
        <end position="31"/>
    </location>
</feature>
<keyword evidence="1" id="KW-0812">Transmembrane</keyword>
<organism evidence="2 3">
    <name type="scientific">Branchiibius cervicis</name>
    <dbReference type="NCBI Taxonomy" id="908252"/>
    <lineage>
        <taxon>Bacteria</taxon>
        <taxon>Bacillati</taxon>
        <taxon>Actinomycetota</taxon>
        <taxon>Actinomycetes</taxon>
        <taxon>Micrococcales</taxon>
        <taxon>Dermacoccaceae</taxon>
        <taxon>Branchiibius</taxon>
    </lineage>
</organism>
<dbReference type="RefSeq" id="WP_377823223.1">
    <property type="nucleotide sequence ID" value="NZ_JBHSWJ010000002.1"/>
</dbReference>
<keyword evidence="1" id="KW-0472">Membrane</keyword>
<gene>
    <name evidence="2" type="ORF">ACFQBT_12865</name>
</gene>
<accession>A0ABW2AW05</accession>
<evidence type="ECO:0008006" key="4">
    <source>
        <dbReference type="Google" id="ProtNLM"/>
    </source>
</evidence>
<dbReference type="Proteomes" id="UP001596356">
    <property type="component" value="Unassembled WGS sequence"/>
</dbReference>
<evidence type="ECO:0000313" key="3">
    <source>
        <dbReference type="Proteomes" id="UP001596356"/>
    </source>
</evidence>
<keyword evidence="1" id="KW-1133">Transmembrane helix</keyword>
<keyword evidence="3" id="KW-1185">Reference proteome</keyword>
<evidence type="ECO:0000313" key="2">
    <source>
        <dbReference type="EMBL" id="MFC6714660.1"/>
    </source>
</evidence>
<evidence type="ECO:0000256" key="1">
    <source>
        <dbReference type="SAM" id="Phobius"/>
    </source>
</evidence>
<name>A0ABW2AW05_9MICO</name>
<dbReference type="EMBL" id="JBHSWJ010000002">
    <property type="protein sequence ID" value="MFC6714660.1"/>
    <property type="molecule type" value="Genomic_DNA"/>
</dbReference>
<comment type="caution">
    <text evidence="2">The sequence shown here is derived from an EMBL/GenBank/DDBJ whole genome shotgun (WGS) entry which is preliminary data.</text>
</comment>